<keyword evidence="3" id="KW-1185">Reference proteome</keyword>
<gene>
    <name evidence="2" type="ORF">M422DRAFT_276495</name>
</gene>
<dbReference type="Proteomes" id="UP000054279">
    <property type="component" value="Unassembled WGS sequence"/>
</dbReference>
<evidence type="ECO:0000313" key="2">
    <source>
        <dbReference type="EMBL" id="KIJ23005.1"/>
    </source>
</evidence>
<sequence>MPPDCTSAEPKCKPHIWKPPVNRKPRAKKEGKPKTSTKVAIKERHENLTTYDWLQVFTFMEKNPGMSQIKVVDYFNSRPEGALVFTQATLLRCLAARKTLEEHIENEPGALSSKRRRMVT</sequence>
<proteinExistence type="predicted"/>
<evidence type="ECO:0000256" key="1">
    <source>
        <dbReference type="SAM" id="MobiDB-lite"/>
    </source>
</evidence>
<dbReference type="HOGENOM" id="CLU_018294_8_1_1"/>
<protein>
    <submittedName>
        <fullName evidence="2">Uncharacterized protein</fullName>
    </submittedName>
</protein>
<dbReference type="AlphaFoldDB" id="A0A0C9UD52"/>
<name>A0A0C9UD52_SPHS4</name>
<dbReference type="EMBL" id="KN837842">
    <property type="protein sequence ID" value="KIJ23005.1"/>
    <property type="molecule type" value="Genomic_DNA"/>
</dbReference>
<organism evidence="2 3">
    <name type="scientific">Sphaerobolus stellatus (strain SS14)</name>
    <dbReference type="NCBI Taxonomy" id="990650"/>
    <lineage>
        <taxon>Eukaryota</taxon>
        <taxon>Fungi</taxon>
        <taxon>Dikarya</taxon>
        <taxon>Basidiomycota</taxon>
        <taxon>Agaricomycotina</taxon>
        <taxon>Agaricomycetes</taxon>
        <taxon>Phallomycetidae</taxon>
        <taxon>Geastrales</taxon>
        <taxon>Sphaerobolaceae</taxon>
        <taxon>Sphaerobolus</taxon>
    </lineage>
</organism>
<feature type="compositionally biased region" description="Basic residues" evidence="1">
    <location>
        <begin position="13"/>
        <end position="27"/>
    </location>
</feature>
<feature type="region of interest" description="Disordered" evidence="1">
    <location>
        <begin position="1"/>
        <end position="38"/>
    </location>
</feature>
<dbReference type="OrthoDB" id="162969at2759"/>
<reference evidence="2 3" key="1">
    <citation type="submission" date="2014-06" db="EMBL/GenBank/DDBJ databases">
        <title>Evolutionary Origins and Diversification of the Mycorrhizal Mutualists.</title>
        <authorList>
            <consortium name="DOE Joint Genome Institute"/>
            <consortium name="Mycorrhizal Genomics Consortium"/>
            <person name="Kohler A."/>
            <person name="Kuo A."/>
            <person name="Nagy L.G."/>
            <person name="Floudas D."/>
            <person name="Copeland A."/>
            <person name="Barry K.W."/>
            <person name="Cichocki N."/>
            <person name="Veneault-Fourrey C."/>
            <person name="LaButti K."/>
            <person name="Lindquist E.A."/>
            <person name="Lipzen A."/>
            <person name="Lundell T."/>
            <person name="Morin E."/>
            <person name="Murat C."/>
            <person name="Riley R."/>
            <person name="Ohm R."/>
            <person name="Sun H."/>
            <person name="Tunlid A."/>
            <person name="Henrissat B."/>
            <person name="Grigoriev I.V."/>
            <person name="Hibbett D.S."/>
            <person name="Martin F."/>
        </authorList>
    </citation>
    <scope>NUCLEOTIDE SEQUENCE [LARGE SCALE GENOMIC DNA]</scope>
    <source>
        <strain evidence="2 3">SS14</strain>
    </source>
</reference>
<accession>A0A0C9UD52</accession>
<evidence type="ECO:0000313" key="3">
    <source>
        <dbReference type="Proteomes" id="UP000054279"/>
    </source>
</evidence>